<gene>
    <name evidence="1" type="ORF">ENKO_16490</name>
</gene>
<dbReference type="EMBL" id="AP024590">
    <property type="protein sequence ID" value="BCU55055.1"/>
    <property type="molecule type" value="Genomic_DNA"/>
</dbReference>
<organism evidence="1 2">
    <name type="scientific">Enterobacter kobei</name>
    <dbReference type="NCBI Taxonomy" id="208224"/>
    <lineage>
        <taxon>Bacteria</taxon>
        <taxon>Pseudomonadati</taxon>
        <taxon>Pseudomonadota</taxon>
        <taxon>Gammaproteobacteria</taxon>
        <taxon>Enterobacterales</taxon>
        <taxon>Enterobacteriaceae</taxon>
        <taxon>Enterobacter</taxon>
        <taxon>Enterobacter cloacae complex</taxon>
    </lineage>
</organism>
<evidence type="ECO:0000313" key="2">
    <source>
        <dbReference type="Proteomes" id="UP000682928"/>
    </source>
</evidence>
<proteinExistence type="predicted"/>
<accession>A0AA86IPC8</accession>
<reference evidence="1" key="1">
    <citation type="submission" date="2021-04" db="EMBL/GenBank/DDBJ databases">
        <title>Difference and commonality of drug resistance evolution in various bacteria. and drug sensitivity profiles.</title>
        <authorList>
            <person name="Maeda T."/>
            <person name="Shibai A."/>
            <person name="Kawada K."/>
            <person name="Kotani H."/>
            <person name="Tarusawa Y."/>
            <person name="Tanabe K."/>
            <person name="Furusawa C."/>
        </authorList>
    </citation>
    <scope>NUCLEOTIDE SEQUENCE</scope>
    <source>
        <strain evidence="1">JCM 8580</strain>
    </source>
</reference>
<dbReference type="InterPro" id="IPR036291">
    <property type="entry name" value="NAD(P)-bd_dom_sf"/>
</dbReference>
<name>A0AA86IPC8_9ENTR</name>
<protein>
    <recommendedName>
        <fullName evidence="3">Pyrroline-5-carboxylate reductase</fullName>
    </recommendedName>
</protein>
<dbReference type="AlphaFoldDB" id="A0AA86IPC8"/>
<evidence type="ECO:0008006" key="3">
    <source>
        <dbReference type="Google" id="ProtNLM"/>
    </source>
</evidence>
<dbReference type="Proteomes" id="UP000682928">
    <property type="component" value="Chromosome"/>
</dbReference>
<dbReference type="SUPFAM" id="SSF51735">
    <property type="entry name" value="NAD(P)-binding Rossmann-fold domains"/>
    <property type="match status" value="1"/>
</dbReference>
<evidence type="ECO:0000313" key="1">
    <source>
        <dbReference type="EMBL" id="BCU55055.1"/>
    </source>
</evidence>
<dbReference type="RefSeq" id="WP_140419589.1">
    <property type="nucleotide sequence ID" value="NZ_AP024590.1"/>
</dbReference>
<dbReference type="Gene3D" id="3.40.50.720">
    <property type="entry name" value="NAD(P)-binding Rossmann-like Domain"/>
    <property type="match status" value="1"/>
</dbReference>
<sequence>MKRTGILGVDALTDALVRDLFRTTPDAQVFLSPASGERVQRLSQEFPCWTLDDPQALVDEVEVLIVCLDAAALTEICARVQLPRTLTLVSLVPGVSSQALRKRFRQAE</sequence>